<evidence type="ECO:0008006" key="4">
    <source>
        <dbReference type="Google" id="ProtNLM"/>
    </source>
</evidence>
<evidence type="ECO:0000313" key="3">
    <source>
        <dbReference type="Proteomes" id="UP000231464"/>
    </source>
</evidence>
<accession>A0A2M6WAE8</accession>
<evidence type="ECO:0000256" key="1">
    <source>
        <dbReference type="SAM" id="MobiDB-lite"/>
    </source>
</evidence>
<organism evidence="2 3">
    <name type="scientific">Candidatus Kuenenbacteria bacterium CG10_big_fil_rev_8_21_14_0_10_36_11</name>
    <dbReference type="NCBI Taxonomy" id="1974618"/>
    <lineage>
        <taxon>Bacteria</taxon>
        <taxon>Candidatus Kueneniibacteriota</taxon>
    </lineage>
</organism>
<evidence type="ECO:0000313" key="2">
    <source>
        <dbReference type="EMBL" id="PIT89778.1"/>
    </source>
</evidence>
<dbReference type="EMBL" id="PFBP01000034">
    <property type="protein sequence ID" value="PIT89778.1"/>
    <property type="molecule type" value="Genomic_DNA"/>
</dbReference>
<name>A0A2M6WAE8_9BACT</name>
<comment type="caution">
    <text evidence="2">The sequence shown here is derived from an EMBL/GenBank/DDBJ whole genome shotgun (WGS) entry which is preliminary data.</text>
</comment>
<protein>
    <recommendedName>
        <fullName evidence="4">Antitoxin</fullName>
    </recommendedName>
</protein>
<reference evidence="3" key="1">
    <citation type="submission" date="2017-09" db="EMBL/GenBank/DDBJ databases">
        <title>Depth-based differentiation of microbial function through sediment-hosted aquifers and enrichment of novel symbionts in the deep terrestrial subsurface.</title>
        <authorList>
            <person name="Probst A.J."/>
            <person name="Ladd B."/>
            <person name="Jarett J.K."/>
            <person name="Geller-Mcgrath D.E."/>
            <person name="Sieber C.M.K."/>
            <person name="Emerson J.B."/>
            <person name="Anantharaman K."/>
            <person name="Thomas B.C."/>
            <person name="Malmstrom R."/>
            <person name="Stieglmeier M."/>
            <person name="Klingl A."/>
            <person name="Woyke T."/>
            <person name="Ryan C.M."/>
            <person name="Banfield J.F."/>
        </authorList>
    </citation>
    <scope>NUCLEOTIDE SEQUENCE [LARGE SCALE GENOMIC DNA]</scope>
</reference>
<feature type="compositionally biased region" description="Basic and acidic residues" evidence="1">
    <location>
        <begin position="156"/>
        <end position="169"/>
    </location>
</feature>
<sequence>MQRLQKILRLVKKTGDKIIVMSEREDADFLLMSLDEYEKNIDNTNDVKNLTEEELLDKINRDIALWKNAQTDNSDGLEFGPSYYSHKNLEDENDFSDSWNEDIWNQEPWKKYSDENKEDLEDFMPNDLSFEKELPWDKEKKSILPETLSFGSEDEKEQKPIRTQEESLKYENIPPPPDLSPAPAIVPEEKSPVIDISFEGPATMADIPEDEDKFEEEPVY</sequence>
<feature type="region of interest" description="Disordered" evidence="1">
    <location>
        <begin position="145"/>
        <end position="185"/>
    </location>
</feature>
<dbReference type="AlphaFoldDB" id="A0A2M6WAE8"/>
<proteinExistence type="predicted"/>
<gene>
    <name evidence="2" type="ORF">COU23_02055</name>
</gene>
<dbReference type="Proteomes" id="UP000231464">
    <property type="component" value="Unassembled WGS sequence"/>
</dbReference>